<gene>
    <name evidence="1" type="ORF">H0484_04300</name>
</gene>
<dbReference type="CDD" id="cd07067">
    <property type="entry name" value="HP_PGM_like"/>
    <property type="match status" value="1"/>
</dbReference>
<protein>
    <submittedName>
        <fullName evidence="1">Histidine phosphatase family protein</fullName>
    </submittedName>
</protein>
<dbReference type="InterPro" id="IPR029033">
    <property type="entry name" value="His_PPase_superfam"/>
</dbReference>
<dbReference type="InterPro" id="IPR013078">
    <property type="entry name" value="His_Pase_superF_clade-1"/>
</dbReference>
<comment type="caution">
    <text evidence="1">The sequence shown here is derived from an EMBL/GenBank/DDBJ whole genome shotgun (WGS) entry which is preliminary data.</text>
</comment>
<accession>A0ABS8CAU7</accession>
<dbReference type="PANTHER" id="PTHR47623:SF1">
    <property type="entry name" value="OS09G0287300 PROTEIN"/>
    <property type="match status" value="1"/>
</dbReference>
<sequence length="171" mass="18882">MSSVSHRLCLLRHAQAALVPGLPDHDRPLTESGETAALRVGDWLAEAQLLPDIAIVSTARRTRATWDGVQKRLSAFVPAVFEKRIYESTPENILESIQYTAEAHHCVLVVGHNPGLHQLALDLIEQGDSNSLARLNQEFTPGSLVIIDFPALPAWEQLDRHSGVLQRFVTP</sequence>
<evidence type="ECO:0000313" key="2">
    <source>
        <dbReference type="Proteomes" id="UP000776983"/>
    </source>
</evidence>
<dbReference type="Pfam" id="PF00300">
    <property type="entry name" value="His_Phos_1"/>
    <property type="match status" value="1"/>
</dbReference>
<dbReference type="SMART" id="SM00855">
    <property type="entry name" value="PGAM"/>
    <property type="match status" value="1"/>
</dbReference>
<organism evidence="1 2">
    <name type="scientific">Mesopusillimonas faecipullorum</name>
    <dbReference type="NCBI Taxonomy" id="2755040"/>
    <lineage>
        <taxon>Bacteria</taxon>
        <taxon>Pseudomonadati</taxon>
        <taxon>Pseudomonadota</taxon>
        <taxon>Betaproteobacteria</taxon>
        <taxon>Burkholderiales</taxon>
        <taxon>Alcaligenaceae</taxon>
        <taxon>Mesopusillimonas</taxon>
    </lineage>
</organism>
<dbReference type="Proteomes" id="UP000776983">
    <property type="component" value="Unassembled WGS sequence"/>
</dbReference>
<dbReference type="SUPFAM" id="SSF53254">
    <property type="entry name" value="Phosphoglycerate mutase-like"/>
    <property type="match status" value="1"/>
</dbReference>
<dbReference type="EMBL" id="JACDXW010000002">
    <property type="protein sequence ID" value="MCB5362974.1"/>
    <property type="molecule type" value="Genomic_DNA"/>
</dbReference>
<evidence type="ECO:0000313" key="1">
    <source>
        <dbReference type="EMBL" id="MCB5362974.1"/>
    </source>
</evidence>
<keyword evidence="2" id="KW-1185">Reference proteome</keyword>
<dbReference type="PANTHER" id="PTHR47623">
    <property type="entry name" value="OS09G0287300 PROTEIN"/>
    <property type="match status" value="1"/>
</dbReference>
<name>A0ABS8CAU7_9BURK</name>
<proteinExistence type="predicted"/>
<dbReference type="RefSeq" id="WP_226953219.1">
    <property type="nucleotide sequence ID" value="NZ_JACDXW010000002.1"/>
</dbReference>
<reference evidence="1 2" key="1">
    <citation type="submission" date="2020-07" db="EMBL/GenBank/DDBJ databases">
        <title>Pusillimonas sp. nov., isolated from poultry manure in Taiwan.</title>
        <authorList>
            <person name="Lin S.-Y."/>
            <person name="Tang Y.-S."/>
            <person name="Young C.-C."/>
        </authorList>
    </citation>
    <scope>NUCLEOTIDE SEQUENCE [LARGE SCALE GENOMIC DNA]</scope>
    <source>
        <strain evidence="1 2">CC-YST705</strain>
    </source>
</reference>
<dbReference type="Gene3D" id="3.40.50.1240">
    <property type="entry name" value="Phosphoglycerate mutase-like"/>
    <property type="match status" value="1"/>
</dbReference>